<dbReference type="AlphaFoldDB" id="A0A6P1Y333"/>
<dbReference type="EMBL" id="CP048020">
    <property type="protein sequence ID" value="QHX43523.1"/>
    <property type="molecule type" value="Genomic_DNA"/>
</dbReference>
<gene>
    <name evidence="2" type="ORF">GWP43_08805</name>
</gene>
<dbReference type="Pfam" id="PF05016">
    <property type="entry name" value="ParE_toxin"/>
    <property type="match status" value="1"/>
</dbReference>
<accession>A0A6P1Y333</accession>
<evidence type="ECO:0000256" key="1">
    <source>
        <dbReference type="ARBA" id="ARBA00022649"/>
    </source>
</evidence>
<evidence type="ECO:0000313" key="3">
    <source>
        <dbReference type="Proteomes" id="UP000464374"/>
    </source>
</evidence>
<name>A0A6P1Y333_9SPIR</name>
<dbReference type="KEGG" id="trz:GWP43_08805"/>
<keyword evidence="1" id="KW-1277">Toxin-antitoxin system</keyword>
<dbReference type="Gene3D" id="3.30.2310.20">
    <property type="entry name" value="RelE-like"/>
    <property type="match status" value="1"/>
</dbReference>
<dbReference type="RefSeq" id="WP_162663841.1">
    <property type="nucleotide sequence ID" value="NZ_CP048020.1"/>
</dbReference>
<dbReference type="InterPro" id="IPR035093">
    <property type="entry name" value="RelE/ParE_toxin_dom_sf"/>
</dbReference>
<proteinExistence type="predicted"/>
<dbReference type="InterPro" id="IPR007712">
    <property type="entry name" value="RelE/ParE_toxin"/>
</dbReference>
<protein>
    <submittedName>
        <fullName evidence="2">Type II toxin-antitoxin system RelE/ParE family toxin</fullName>
    </submittedName>
</protein>
<sequence>MEVVLSDQAKNDIADIYAYILNKLQSKINADAVLTKLYSAMDSLSFMAESYHLYPHEPWYSIGVRYFSIGNYSIFYVVEKDIATVIHVSYGKRDLDKILSDYE</sequence>
<evidence type="ECO:0000313" key="2">
    <source>
        <dbReference type="EMBL" id="QHX43523.1"/>
    </source>
</evidence>
<organism evidence="2 3">
    <name type="scientific">Treponema vincentii</name>
    <dbReference type="NCBI Taxonomy" id="69710"/>
    <lineage>
        <taxon>Bacteria</taxon>
        <taxon>Pseudomonadati</taxon>
        <taxon>Spirochaetota</taxon>
        <taxon>Spirochaetia</taxon>
        <taxon>Spirochaetales</taxon>
        <taxon>Treponemataceae</taxon>
        <taxon>Treponema</taxon>
    </lineage>
</organism>
<reference evidence="2 3" key="1">
    <citation type="submission" date="2020-01" db="EMBL/GenBank/DDBJ databases">
        <title>Complete genome sequence of a human oral phylogroup 1 Treponema sp. strain ATCC 700766, originally isolated from periodontitis dental plaque.</title>
        <authorList>
            <person name="Chan Y."/>
            <person name="Huo Y.-B."/>
            <person name="Yu X.-L."/>
            <person name="Zeng H."/>
            <person name="Leung W.-K."/>
            <person name="Watt R.M."/>
        </authorList>
    </citation>
    <scope>NUCLEOTIDE SEQUENCE [LARGE SCALE GENOMIC DNA]</scope>
    <source>
        <strain evidence="2 3">OMZ 804</strain>
    </source>
</reference>
<dbReference type="Proteomes" id="UP000464374">
    <property type="component" value="Chromosome"/>
</dbReference>